<sequence length="213" mass="24231">MSDFYLRVRSRPIIEDSDGVQFVNYCLKYEGIEEDLVVAVLDKETGNWANVDDFKWLRAMQSPNWSILPEEERVGDKPDLVGFIEFLKPLNEVITKANAMTEGRRSNCFNQLKAATDSLSAIWEKIMHVGKSLLWLRITYILILDILDLLVKGCVISGMNNIHHANVAKACISPIEWGSMLCHNSSFMIIRMDSLKQLQSLTPEANQLLLMPT</sequence>
<protein>
    <recommendedName>
        <fullName evidence="2">C-CAP/cofactor C-like domain-containing protein</fullName>
    </recommendedName>
</protein>
<dbReference type="GO" id="GO:0007023">
    <property type="term" value="P:post-chaperonin tubulin folding pathway"/>
    <property type="evidence" value="ECO:0007669"/>
    <property type="project" value="InterPro"/>
</dbReference>
<dbReference type="GO" id="GO:0007021">
    <property type="term" value="P:tubulin complex assembly"/>
    <property type="evidence" value="ECO:0007669"/>
    <property type="project" value="TreeGrafter"/>
</dbReference>
<dbReference type="Gene3D" id="2.160.20.70">
    <property type="match status" value="1"/>
</dbReference>
<organism evidence="3 4">
    <name type="scientific">Acer yangbiense</name>
    <dbReference type="NCBI Taxonomy" id="1000413"/>
    <lineage>
        <taxon>Eukaryota</taxon>
        <taxon>Viridiplantae</taxon>
        <taxon>Streptophyta</taxon>
        <taxon>Embryophyta</taxon>
        <taxon>Tracheophyta</taxon>
        <taxon>Spermatophyta</taxon>
        <taxon>Magnoliopsida</taxon>
        <taxon>eudicotyledons</taxon>
        <taxon>Gunneridae</taxon>
        <taxon>Pentapetalae</taxon>
        <taxon>rosids</taxon>
        <taxon>malvids</taxon>
        <taxon>Sapindales</taxon>
        <taxon>Sapindaceae</taxon>
        <taxon>Hippocastanoideae</taxon>
        <taxon>Acereae</taxon>
        <taxon>Acer</taxon>
    </lineage>
</organism>
<dbReference type="InterPro" id="IPR027684">
    <property type="entry name" value="TBCC"/>
</dbReference>
<dbReference type="PANTHER" id="PTHR15139">
    <property type="entry name" value="TUBULIN FOLDING COFACTOR C"/>
    <property type="match status" value="1"/>
</dbReference>
<evidence type="ECO:0000259" key="2">
    <source>
        <dbReference type="PROSITE" id="PS51329"/>
    </source>
</evidence>
<comment type="caution">
    <text evidence="3">The sequence shown here is derived from an EMBL/GenBank/DDBJ whole genome shotgun (WGS) entry which is preliminary data.</text>
</comment>
<proteinExistence type="inferred from homology"/>
<dbReference type="SUPFAM" id="SSF101278">
    <property type="entry name" value="N-terminal domain of adenylylcyclase associated protein, CAP"/>
    <property type="match status" value="1"/>
</dbReference>
<dbReference type="GO" id="GO:0005737">
    <property type="term" value="C:cytoplasm"/>
    <property type="evidence" value="ECO:0007669"/>
    <property type="project" value="TreeGrafter"/>
</dbReference>
<dbReference type="AlphaFoldDB" id="A0A5C7HIK5"/>
<evidence type="ECO:0000313" key="4">
    <source>
        <dbReference type="Proteomes" id="UP000323000"/>
    </source>
</evidence>
<dbReference type="InterPro" id="IPR016098">
    <property type="entry name" value="CAP/MinC_C"/>
</dbReference>
<dbReference type="Pfam" id="PF07986">
    <property type="entry name" value="TBCC"/>
    <property type="match status" value="1"/>
</dbReference>
<evidence type="ECO:0000313" key="3">
    <source>
        <dbReference type="EMBL" id="TXG56698.1"/>
    </source>
</evidence>
<name>A0A5C7HIK5_9ROSI</name>
<dbReference type="PANTHER" id="PTHR15139:SF0">
    <property type="entry name" value="TUBULIN-SPECIFIC CHAPERONE C"/>
    <property type="match status" value="1"/>
</dbReference>
<dbReference type="InterPro" id="IPR036222">
    <property type="entry name" value="CAP_N_sf"/>
</dbReference>
<dbReference type="InterPro" id="IPR012945">
    <property type="entry name" value="Tubulin-bd_cofactor_C_dom"/>
</dbReference>
<dbReference type="Proteomes" id="UP000323000">
    <property type="component" value="Chromosome 8"/>
</dbReference>
<reference evidence="4" key="1">
    <citation type="journal article" date="2019" name="Gigascience">
        <title>De novo genome assembly of the endangered Acer yangbiense, a plant species with extremely small populations endemic to Yunnan Province, China.</title>
        <authorList>
            <person name="Yang J."/>
            <person name="Wariss H.M."/>
            <person name="Tao L."/>
            <person name="Zhang R."/>
            <person name="Yun Q."/>
            <person name="Hollingsworth P."/>
            <person name="Dao Z."/>
            <person name="Luo G."/>
            <person name="Guo H."/>
            <person name="Ma Y."/>
            <person name="Sun W."/>
        </authorList>
    </citation>
    <scope>NUCLEOTIDE SEQUENCE [LARGE SCALE GENOMIC DNA]</scope>
    <source>
        <strain evidence="4">cv. Malutang</strain>
    </source>
</reference>
<dbReference type="InterPro" id="IPR017901">
    <property type="entry name" value="C-CAP_CF_C-like"/>
</dbReference>
<dbReference type="OrthoDB" id="194775at2759"/>
<feature type="domain" description="C-CAP/cofactor C-like" evidence="2">
    <location>
        <begin position="1"/>
        <end position="56"/>
    </location>
</feature>
<evidence type="ECO:0000256" key="1">
    <source>
        <dbReference type="ARBA" id="ARBA00008848"/>
    </source>
</evidence>
<keyword evidence="4" id="KW-1185">Reference proteome</keyword>
<accession>A0A5C7HIK5</accession>
<gene>
    <name evidence="3" type="ORF">EZV62_018011</name>
</gene>
<comment type="similarity">
    <text evidence="1">Belongs to the TBCC family.</text>
</comment>
<dbReference type="PROSITE" id="PS51329">
    <property type="entry name" value="C_CAP_COFACTOR_C"/>
    <property type="match status" value="1"/>
</dbReference>
<dbReference type="EMBL" id="VAHF01000008">
    <property type="protein sequence ID" value="TXG56698.1"/>
    <property type="molecule type" value="Genomic_DNA"/>
</dbReference>